<proteinExistence type="inferred from homology"/>
<name>A0ABP6QLS5_9ACTN</name>
<dbReference type="EMBL" id="BAAAUV010000033">
    <property type="protein sequence ID" value="GAA3237617.1"/>
    <property type="molecule type" value="Genomic_DNA"/>
</dbReference>
<dbReference type="NCBIfam" id="TIGR01256">
    <property type="entry name" value="modA"/>
    <property type="match status" value="1"/>
</dbReference>
<dbReference type="PANTHER" id="PTHR30632:SF0">
    <property type="entry name" value="SULFATE-BINDING PROTEIN"/>
    <property type="match status" value="1"/>
</dbReference>
<dbReference type="PANTHER" id="PTHR30632">
    <property type="entry name" value="MOLYBDATE-BINDING PERIPLASMIC PROTEIN"/>
    <property type="match status" value="1"/>
</dbReference>
<dbReference type="SUPFAM" id="SSF53850">
    <property type="entry name" value="Periplasmic binding protein-like II"/>
    <property type="match status" value="1"/>
</dbReference>
<evidence type="ECO:0000256" key="3">
    <source>
        <dbReference type="ARBA" id="ARBA00022729"/>
    </source>
</evidence>
<evidence type="ECO:0000256" key="1">
    <source>
        <dbReference type="ARBA" id="ARBA00009175"/>
    </source>
</evidence>
<keyword evidence="3" id="KW-0732">Signal</keyword>
<evidence type="ECO:0000313" key="4">
    <source>
        <dbReference type="EMBL" id="GAA3237617.1"/>
    </source>
</evidence>
<accession>A0ABP6QLS5</accession>
<dbReference type="InterPro" id="IPR005950">
    <property type="entry name" value="ModA"/>
</dbReference>
<dbReference type="Pfam" id="PF13531">
    <property type="entry name" value="SBP_bac_11"/>
    <property type="match status" value="1"/>
</dbReference>
<dbReference type="Gene3D" id="3.40.190.10">
    <property type="entry name" value="Periplasmic binding protein-like II"/>
    <property type="match status" value="2"/>
</dbReference>
<reference evidence="5" key="1">
    <citation type="journal article" date="2019" name="Int. J. Syst. Evol. Microbiol.">
        <title>The Global Catalogue of Microorganisms (GCM) 10K type strain sequencing project: providing services to taxonomists for standard genome sequencing and annotation.</title>
        <authorList>
            <consortium name="The Broad Institute Genomics Platform"/>
            <consortium name="The Broad Institute Genome Sequencing Center for Infectious Disease"/>
            <person name="Wu L."/>
            <person name="Ma J."/>
        </authorList>
    </citation>
    <scope>NUCLEOTIDE SEQUENCE [LARGE SCALE GENOMIC DNA]</scope>
    <source>
        <strain evidence="5">JCM 9377</strain>
    </source>
</reference>
<dbReference type="PROSITE" id="PS51257">
    <property type="entry name" value="PROKAR_LIPOPROTEIN"/>
    <property type="match status" value="1"/>
</dbReference>
<keyword evidence="2" id="KW-0479">Metal-binding</keyword>
<dbReference type="Proteomes" id="UP001501237">
    <property type="component" value="Unassembled WGS sequence"/>
</dbReference>
<dbReference type="InterPro" id="IPR050682">
    <property type="entry name" value="ModA/WtpA"/>
</dbReference>
<dbReference type="RefSeq" id="WP_344837832.1">
    <property type="nucleotide sequence ID" value="NZ_BAAAUV010000033.1"/>
</dbReference>
<evidence type="ECO:0000313" key="5">
    <source>
        <dbReference type="Proteomes" id="UP001501237"/>
    </source>
</evidence>
<dbReference type="PIRSF" id="PIRSF004846">
    <property type="entry name" value="ModA"/>
    <property type="match status" value="1"/>
</dbReference>
<organism evidence="4 5">
    <name type="scientific">Actinocorallia longicatena</name>
    <dbReference type="NCBI Taxonomy" id="111803"/>
    <lineage>
        <taxon>Bacteria</taxon>
        <taxon>Bacillati</taxon>
        <taxon>Actinomycetota</taxon>
        <taxon>Actinomycetes</taxon>
        <taxon>Streptosporangiales</taxon>
        <taxon>Thermomonosporaceae</taxon>
        <taxon>Actinocorallia</taxon>
    </lineage>
</organism>
<comment type="caution">
    <text evidence="4">The sequence shown here is derived from an EMBL/GenBank/DDBJ whole genome shotgun (WGS) entry which is preliminary data.</text>
</comment>
<gene>
    <name evidence="4" type="primary">modA</name>
    <name evidence="4" type="ORF">GCM10010468_72630</name>
</gene>
<protein>
    <submittedName>
        <fullName evidence="4">Molybdate ABC transporter substrate-binding protein</fullName>
    </submittedName>
</protein>
<comment type="similarity">
    <text evidence="1">Belongs to the bacterial solute-binding protein ModA family.</text>
</comment>
<keyword evidence="5" id="KW-1185">Reference proteome</keyword>
<sequence length="245" mass="25521">MRRVLPFLFVLLGTTACGGGPDGDVELAVLADSSLSDAMTEISDAYAQSHPGVTLEVTVGGSQELSAQVRKGRPGADVIAVADTRTLDDIGKYVEGRTVIARNYLTIAVAPGNPRRVRGLSSLAGRRLRVVLGTDAGPIGRDSLLALRKAGVTVKPSSEEIDVRSVLGRVRNGEADAGLVYITDMKSAGAAASSVAIPAAQNVTAVYPAATVRKSEHRKEAAAFVTWLASPEGTALLRKYGLQSP</sequence>
<evidence type="ECO:0000256" key="2">
    <source>
        <dbReference type="ARBA" id="ARBA00022723"/>
    </source>
</evidence>